<dbReference type="AlphaFoldDB" id="X0TG74"/>
<feature type="non-terminal residue" evidence="1">
    <location>
        <position position="31"/>
    </location>
</feature>
<sequence length="31" mass="3643">MKVQTVTIYVPSQTRDGGYVDMNHWKREAMT</sequence>
<gene>
    <name evidence="1" type="ORF">S01H1_28771</name>
</gene>
<accession>X0TG74</accession>
<protein>
    <submittedName>
        <fullName evidence="1">Uncharacterized protein</fullName>
    </submittedName>
</protein>
<evidence type="ECO:0000313" key="1">
    <source>
        <dbReference type="EMBL" id="GAF86321.1"/>
    </source>
</evidence>
<name>X0TG74_9ZZZZ</name>
<comment type="caution">
    <text evidence="1">The sequence shown here is derived from an EMBL/GenBank/DDBJ whole genome shotgun (WGS) entry which is preliminary data.</text>
</comment>
<reference evidence="1" key="1">
    <citation type="journal article" date="2014" name="Front. Microbiol.">
        <title>High frequency of phylogenetically diverse reductive dehalogenase-homologous genes in deep subseafloor sedimentary metagenomes.</title>
        <authorList>
            <person name="Kawai M."/>
            <person name="Futagami T."/>
            <person name="Toyoda A."/>
            <person name="Takaki Y."/>
            <person name="Nishi S."/>
            <person name="Hori S."/>
            <person name="Arai W."/>
            <person name="Tsubouchi T."/>
            <person name="Morono Y."/>
            <person name="Uchiyama I."/>
            <person name="Ito T."/>
            <person name="Fujiyama A."/>
            <person name="Inagaki F."/>
            <person name="Takami H."/>
        </authorList>
    </citation>
    <scope>NUCLEOTIDE SEQUENCE</scope>
    <source>
        <strain evidence="1">Expedition CK06-06</strain>
    </source>
</reference>
<dbReference type="EMBL" id="BARS01017604">
    <property type="protein sequence ID" value="GAF86321.1"/>
    <property type="molecule type" value="Genomic_DNA"/>
</dbReference>
<proteinExistence type="predicted"/>
<organism evidence="1">
    <name type="scientific">marine sediment metagenome</name>
    <dbReference type="NCBI Taxonomy" id="412755"/>
    <lineage>
        <taxon>unclassified sequences</taxon>
        <taxon>metagenomes</taxon>
        <taxon>ecological metagenomes</taxon>
    </lineage>
</organism>